<evidence type="ECO:0000313" key="4">
    <source>
        <dbReference type="EMBL" id="MFC4625199.1"/>
    </source>
</evidence>
<evidence type="ECO:0000256" key="2">
    <source>
        <dbReference type="SAM" id="SignalP"/>
    </source>
</evidence>
<keyword evidence="4" id="KW-0483">Metalloprotease inhibitor</keyword>
<dbReference type="Gene3D" id="2.40.128.10">
    <property type="match status" value="1"/>
</dbReference>
<keyword evidence="1 2" id="KW-0732">Signal</keyword>
<feature type="chain" id="PRO_5045692054" evidence="2">
    <location>
        <begin position="24"/>
        <end position="132"/>
    </location>
</feature>
<sequence>MKPFNQFLSVSLFAIVMAMPVFAAEPVDPDIRKAAGRYDLWEDYEGGTVCTINLTTKRTIGGYVIDGKEDCFARLALDGDPFAWFLTDAGDVVIIDATRKRLVTLEHHKDREYYAVRQNEGRANLNLTPPTP</sequence>
<dbReference type="GO" id="GO:0030414">
    <property type="term" value="F:peptidase inhibitor activity"/>
    <property type="evidence" value="ECO:0007669"/>
    <property type="project" value="UniProtKB-KW"/>
</dbReference>
<reference evidence="5" key="1">
    <citation type="journal article" date="2019" name="Int. J. Syst. Evol. Microbiol.">
        <title>The Global Catalogue of Microorganisms (GCM) 10K type strain sequencing project: providing services to taxonomists for standard genome sequencing and annotation.</title>
        <authorList>
            <consortium name="The Broad Institute Genomics Platform"/>
            <consortium name="The Broad Institute Genome Sequencing Center for Infectious Disease"/>
            <person name="Wu L."/>
            <person name="Ma J."/>
        </authorList>
    </citation>
    <scope>NUCLEOTIDE SEQUENCE [LARGE SCALE GENOMIC DNA]</scope>
    <source>
        <strain evidence="5">CGMCC 1.15731</strain>
    </source>
</reference>
<dbReference type="InterPro" id="IPR021140">
    <property type="entry name" value="Inh/Omp19"/>
</dbReference>
<organism evidence="4 5">
    <name type="scientific">Daeguia caeni</name>
    <dbReference type="NCBI Taxonomy" id="439612"/>
    <lineage>
        <taxon>Bacteria</taxon>
        <taxon>Pseudomonadati</taxon>
        <taxon>Pseudomonadota</taxon>
        <taxon>Alphaproteobacteria</taxon>
        <taxon>Hyphomicrobiales</taxon>
        <taxon>Brucellaceae</taxon>
        <taxon>Daeguia</taxon>
    </lineage>
</organism>
<dbReference type="InterPro" id="IPR016085">
    <property type="entry name" value="Protease_inh_B-barrel_dom"/>
</dbReference>
<dbReference type="SUPFAM" id="SSF50882">
    <property type="entry name" value="beta-Barrel protease inhibitors"/>
    <property type="match status" value="1"/>
</dbReference>
<feature type="signal peptide" evidence="2">
    <location>
        <begin position="1"/>
        <end position="23"/>
    </location>
</feature>
<gene>
    <name evidence="4" type="ORF">ACFO1V_08190</name>
</gene>
<protein>
    <submittedName>
        <fullName evidence="4">AprI/Inh family metalloprotease inhibitor</fullName>
    </submittedName>
</protein>
<keyword evidence="4" id="KW-0481">Metalloenzyme inhibitor</keyword>
<dbReference type="RefSeq" id="WP_374829564.1">
    <property type="nucleotide sequence ID" value="NZ_JBHEEZ010000001.1"/>
</dbReference>
<feature type="domain" description="Alkaline proteinase inhibitor/ Outer membrane lipoprotein Omp19" evidence="3">
    <location>
        <begin position="36"/>
        <end position="122"/>
    </location>
</feature>
<comment type="caution">
    <text evidence="4">The sequence shown here is derived from an EMBL/GenBank/DDBJ whole genome shotgun (WGS) entry which is preliminary data.</text>
</comment>
<proteinExistence type="predicted"/>
<dbReference type="Pfam" id="PF02974">
    <property type="entry name" value="Inh"/>
    <property type="match status" value="1"/>
</dbReference>
<evidence type="ECO:0000259" key="3">
    <source>
        <dbReference type="Pfam" id="PF02974"/>
    </source>
</evidence>
<keyword evidence="4" id="KW-0646">Protease inhibitor</keyword>
<accession>A0ABV9H482</accession>
<keyword evidence="5" id="KW-1185">Reference proteome</keyword>
<name>A0ABV9H482_9HYPH</name>
<evidence type="ECO:0000256" key="1">
    <source>
        <dbReference type="ARBA" id="ARBA00022729"/>
    </source>
</evidence>
<evidence type="ECO:0000313" key="5">
    <source>
        <dbReference type="Proteomes" id="UP001596042"/>
    </source>
</evidence>
<dbReference type="EMBL" id="JBHSEL010000053">
    <property type="protein sequence ID" value="MFC4625199.1"/>
    <property type="molecule type" value="Genomic_DNA"/>
</dbReference>
<dbReference type="Proteomes" id="UP001596042">
    <property type="component" value="Unassembled WGS sequence"/>
</dbReference>